<proteinExistence type="predicted"/>
<dbReference type="WBParaSite" id="HPBE_0000870501-mRNA-1">
    <property type="protein sequence ID" value="HPBE_0000870501-mRNA-1"/>
    <property type="gene ID" value="HPBE_0000870501"/>
</dbReference>
<dbReference type="EMBL" id="UZAH01026231">
    <property type="protein sequence ID" value="VDO77450.1"/>
    <property type="molecule type" value="Genomic_DNA"/>
</dbReference>
<evidence type="ECO:0000313" key="3">
    <source>
        <dbReference type="WBParaSite" id="HPBE_0000870501-mRNA-1"/>
    </source>
</evidence>
<dbReference type="AlphaFoldDB" id="A0A183FMQ9"/>
<evidence type="ECO:0000313" key="2">
    <source>
        <dbReference type="Proteomes" id="UP000050761"/>
    </source>
</evidence>
<gene>
    <name evidence="1" type="ORF">HPBE_LOCUS8706</name>
</gene>
<sequence>MRFGKASIDGGMHERHVELISRLLESFLQGIHGAGICCEKTRVYQNDNRRPPPSPRLPKSADSMELLCLDSMLLIRVSICQSLRLPSHGKQFLEGLITGGENWVLYDSNAHRAV</sequence>
<accession>A0A3P7XRI4</accession>
<organism evidence="2 3">
    <name type="scientific">Heligmosomoides polygyrus</name>
    <name type="common">Parasitic roundworm</name>
    <dbReference type="NCBI Taxonomy" id="6339"/>
    <lineage>
        <taxon>Eukaryota</taxon>
        <taxon>Metazoa</taxon>
        <taxon>Ecdysozoa</taxon>
        <taxon>Nematoda</taxon>
        <taxon>Chromadorea</taxon>
        <taxon>Rhabditida</taxon>
        <taxon>Rhabditina</taxon>
        <taxon>Rhabditomorpha</taxon>
        <taxon>Strongyloidea</taxon>
        <taxon>Heligmosomidae</taxon>
        <taxon>Heligmosomoides</taxon>
    </lineage>
</organism>
<name>A0A183FMQ9_HELPZ</name>
<protein>
    <submittedName>
        <fullName evidence="3">BTB/POZ domain-containing protein</fullName>
    </submittedName>
</protein>
<dbReference type="Proteomes" id="UP000050761">
    <property type="component" value="Unassembled WGS sequence"/>
</dbReference>
<reference evidence="3" key="2">
    <citation type="submission" date="2019-09" db="UniProtKB">
        <authorList>
            <consortium name="WormBaseParasite"/>
        </authorList>
    </citation>
    <scope>IDENTIFICATION</scope>
</reference>
<reference evidence="1 2" key="1">
    <citation type="submission" date="2018-11" db="EMBL/GenBank/DDBJ databases">
        <authorList>
            <consortium name="Pathogen Informatics"/>
        </authorList>
    </citation>
    <scope>NUCLEOTIDE SEQUENCE [LARGE SCALE GENOMIC DNA]</scope>
</reference>
<keyword evidence="2" id="KW-1185">Reference proteome</keyword>
<accession>A0A183FMQ9</accession>
<evidence type="ECO:0000313" key="1">
    <source>
        <dbReference type="EMBL" id="VDO77450.1"/>
    </source>
</evidence>